<keyword evidence="1" id="KW-1133">Transmembrane helix</keyword>
<sequence>MYEVVILYAVTTAMGTIPVSLLTVTMAAGTKEVLERHVIVRNLSSLEALDEVTAGDNFILVLIAIEEGRRIFENIRNFVLHVLAANLGFISPLTRLAFDIQHKRLRVSINPVKFISAPLRYGIFTPEFMLVFGILVAGCVLGSFTPPSSALATAIGPQTATTPVRPHATTPSMPTAYTAMTWISLLFSRELKDFR</sequence>
<dbReference type="InterPro" id="IPR023298">
    <property type="entry name" value="ATPase_P-typ_TM_dom_sf"/>
</dbReference>
<proteinExistence type="predicted"/>
<feature type="transmembrane region" description="Helical" evidence="1">
    <location>
        <begin position="78"/>
        <end position="98"/>
    </location>
</feature>
<dbReference type="RefSeq" id="XP_062755900.1">
    <property type="nucleotide sequence ID" value="XM_062899549.1"/>
</dbReference>
<comment type="caution">
    <text evidence="2">The sequence shown here is derived from an EMBL/GenBank/DDBJ whole genome shotgun (WGS) entry which is preliminary data.</text>
</comment>
<keyword evidence="1" id="KW-0472">Membrane</keyword>
<name>A0AAE1LYT5_9HYPO</name>
<gene>
    <name evidence="2" type="ORF">Triagg1_5075</name>
</gene>
<reference evidence="2" key="1">
    <citation type="submission" date="2023-11" db="EMBL/GenBank/DDBJ databases">
        <title>The genome sequences of three competitors of mushroom-forming fungi.</title>
        <authorList>
            <person name="Beijen E."/>
            <person name="Ohm R.A."/>
        </authorList>
    </citation>
    <scope>NUCLEOTIDE SEQUENCE</scope>
    <source>
        <strain evidence="2">CBS 100526</strain>
    </source>
</reference>
<evidence type="ECO:0000313" key="3">
    <source>
        <dbReference type="Proteomes" id="UP001273209"/>
    </source>
</evidence>
<organism evidence="2 3">
    <name type="scientific">Trichoderma aggressivum f. europaeum</name>
    <dbReference type="NCBI Taxonomy" id="173218"/>
    <lineage>
        <taxon>Eukaryota</taxon>
        <taxon>Fungi</taxon>
        <taxon>Dikarya</taxon>
        <taxon>Ascomycota</taxon>
        <taxon>Pezizomycotina</taxon>
        <taxon>Sordariomycetes</taxon>
        <taxon>Hypocreomycetidae</taxon>
        <taxon>Hypocreales</taxon>
        <taxon>Hypocreaceae</taxon>
        <taxon>Trichoderma</taxon>
    </lineage>
</organism>
<evidence type="ECO:0000256" key="1">
    <source>
        <dbReference type="SAM" id="Phobius"/>
    </source>
</evidence>
<dbReference type="SUPFAM" id="SSF81665">
    <property type="entry name" value="Calcium ATPase, transmembrane domain M"/>
    <property type="match status" value="1"/>
</dbReference>
<evidence type="ECO:0000313" key="2">
    <source>
        <dbReference type="EMBL" id="KAK4074479.1"/>
    </source>
</evidence>
<protein>
    <submittedName>
        <fullName evidence="2">Uncharacterized protein</fullName>
    </submittedName>
</protein>
<keyword evidence="3" id="KW-1185">Reference proteome</keyword>
<feature type="transmembrane region" description="Helical" evidence="1">
    <location>
        <begin position="118"/>
        <end position="141"/>
    </location>
</feature>
<feature type="transmembrane region" description="Helical" evidence="1">
    <location>
        <begin position="6"/>
        <end position="28"/>
    </location>
</feature>
<dbReference type="AlphaFoldDB" id="A0AAE1LYT5"/>
<dbReference type="Proteomes" id="UP001273209">
    <property type="component" value="Unassembled WGS sequence"/>
</dbReference>
<dbReference type="GeneID" id="87919454"/>
<accession>A0AAE1LYT5</accession>
<keyword evidence="1" id="KW-0812">Transmembrane</keyword>
<dbReference type="Gene3D" id="1.20.1110.10">
    <property type="entry name" value="Calcium-transporting ATPase, transmembrane domain"/>
    <property type="match status" value="1"/>
</dbReference>
<dbReference type="EMBL" id="JAWRVG010000017">
    <property type="protein sequence ID" value="KAK4074479.1"/>
    <property type="molecule type" value="Genomic_DNA"/>
</dbReference>